<protein>
    <submittedName>
        <fullName evidence="1">Clasp N terminal-domain-containing protein</fullName>
    </submittedName>
</protein>
<comment type="caution">
    <text evidence="1">The sequence shown here is derived from an EMBL/GenBank/DDBJ whole genome shotgun (WGS) entry which is preliminary data.</text>
</comment>
<dbReference type="Proteomes" id="UP000790377">
    <property type="component" value="Unassembled WGS sequence"/>
</dbReference>
<proteinExistence type="predicted"/>
<evidence type="ECO:0000313" key="1">
    <source>
        <dbReference type="EMBL" id="KAH7913878.1"/>
    </source>
</evidence>
<gene>
    <name evidence="1" type="ORF">BJ138DRAFT_1080590</name>
</gene>
<reference evidence="1" key="1">
    <citation type="journal article" date="2021" name="New Phytol.">
        <title>Evolutionary innovations through gain and loss of genes in the ectomycorrhizal Boletales.</title>
        <authorList>
            <person name="Wu G."/>
            <person name="Miyauchi S."/>
            <person name="Morin E."/>
            <person name="Kuo A."/>
            <person name="Drula E."/>
            <person name="Varga T."/>
            <person name="Kohler A."/>
            <person name="Feng B."/>
            <person name="Cao Y."/>
            <person name="Lipzen A."/>
            <person name="Daum C."/>
            <person name="Hundley H."/>
            <person name="Pangilinan J."/>
            <person name="Johnson J."/>
            <person name="Barry K."/>
            <person name="LaButti K."/>
            <person name="Ng V."/>
            <person name="Ahrendt S."/>
            <person name="Min B."/>
            <person name="Choi I.G."/>
            <person name="Park H."/>
            <person name="Plett J.M."/>
            <person name="Magnuson J."/>
            <person name="Spatafora J.W."/>
            <person name="Nagy L.G."/>
            <person name="Henrissat B."/>
            <person name="Grigoriev I.V."/>
            <person name="Yang Z.L."/>
            <person name="Xu J."/>
            <person name="Martin F.M."/>
        </authorList>
    </citation>
    <scope>NUCLEOTIDE SEQUENCE</scope>
    <source>
        <strain evidence="1">ATCC 28755</strain>
    </source>
</reference>
<evidence type="ECO:0000313" key="2">
    <source>
        <dbReference type="Proteomes" id="UP000790377"/>
    </source>
</evidence>
<organism evidence="1 2">
    <name type="scientific">Hygrophoropsis aurantiaca</name>
    <dbReference type="NCBI Taxonomy" id="72124"/>
    <lineage>
        <taxon>Eukaryota</taxon>
        <taxon>Fungi</taxon>
        <taxon>Dikarya</taxon>
        <taxon>Basidiomycota</taxon>
        <taxon>Agaricomycotina</taxon>
        <taxon>Agaricomycetes</taxon>
        <taxon>Agaricomycetidae</taxon>
        <taxon>Boletales</taxon>
        <taxon>Coniophorineae</taxon>
        <taxon>Hygrophoropsidaceae</taxon>
        <taxon>Hygrophoropsis</taxon>
    </lineage>
</organism>
<name>A0ACB8ALJ6_9AGAM</name>
<sequence length="711" mass="75979">MAMSTCRSPSSVVAEINSVRPKVSQDETEESWDSIAKGVVHLTLLCSQGACEFAPEVVDNIKPLGRPICRAINSERSRLSGPAIELVDALATGLGSSFEPLLHVFVPTLLNLFSRTNKVFTTRAKACMLVVIEHTQLPGILPYLVDALSRSKSPSPRLTATECVLACLNCFNPPDLEKDSRARLIEDVIRATARDASADVRKASKRVFEAYKALMPSRVDSFVAPLTPVIKKYLDVQDERSSNQGSTRNLRAAGKELIGRPQVPGDQVPTKSQSSTKPSQQQPKAVSERGIRVGKDTTANIIAKRPLPSRNNTSALAGPSRPAPVHLHNATSHSKAVQQLSDIEPVNRPFAMTSSTRSTSRQELKRPITAPRGPQRPDSAPKNLLRKQDDPQPRVGGGARRVPIQTPVLPDKCDGAESVERPISRNASTAAKVTAASNSRSSQPKKTAQSASHITEKSTSASGKASIKSSSTQKITTTKNLQSGTIKQAASAVPQVLQRGSTTTKCRGEEKNQPSKPVWGRAAGKVTVKPLAISGKSAGMRKLAPPNYANEDAESIAEAMIPLPLSPQQPPASNSSSPSPTDDEEQDATAENATNTLHAEVSVQQCGADDDHIDTPRGVAHFSDSPTKTPITNLLSSIQRGFLFTPSSPLSPPQSYLPIPLPNDGTEKNISDSGFNVCVRDIDPLPIFLLAEGDGKRHALGEVAVNQVIGS</sequence>
<accession>A0ACB8ALJ6</accession>
<keyword evidence="2" id="KW-1185">Reference proteome</keyword>
<dbReference type="EMBL" id="MU267622">
    <property type="protein sequence ID" value="KAH7913878.1"/>
    <property type="molecule type" value="Genomic_DNA"/>
</dbReference>